<dbReference type="SUPFAM" id="SSF55785">
    <property type="entry name" value="PYP-like sensor domain (PAS domain)"/>
    <property type="match status" value="4"/>
</dbReference>
<evidence type="ECO:0000259" key="9">
    <source>
        <dbReference type="PROSITE" id="PS50113"/>
    </source>
</evidence>
<dbReference type="InterPro" id="IPR013655">
    <property type="entry name" value="PAS_fold_3"/>
</dbReference>
<dbReference type="Gene3D" id="1.10.287.130">
    <property type="match status" value="1"/>
</dbReference>
<dbReference type="Gene3D" id="3.30.565.10">
    <property type="entry name" value="Histidine kinase-like ATPase, C-terminal domain"/>
    <property type="match status" value="1"/>
</dbReference>
<dbReference type="InterPro" id="IPR000014">
    <property type="entry name" value="PAS"/>
</dbReference>
<dbReference type="InterPro" id="IPR035965">
    <property type="entry name" value="PAS-like_dom_sf"/>
</dbReference>
<evidence type="ECO:0000259" key="8">
    <source>
        <dbReference type="PROSITE" id="PS50112"/>
    </source>
</evidence>
<feature type="domain" description="PAC" evidence="9">
    <location>
        <begin position="469"/>
        <end position="521"/>
    </location>
</feature>
<feature type="domain" description="PAC" evidence="9">
    <location>
        <begin position="213"/>
        <end position="269"/>
    </location>
</feature>
<dbReference type="InterPro" id="IPR004358">
    <property type="entry name" value="Sig_transdc_His_kin-like_C"/>
</dbReference>
<dbReference type="CDD" id="cd17580">
    <property type="entry name" value="REC_2_DhkD-like"/>
    <property type="match status" value="1"/>
</dbReference>
<comment type="catalytic activity">
    <reaction evidence="1">
        <text>ATP + protein L-histidine = ADP + protein N-phospho-L-histidine.</text>
        <dbReference type="EC" id="2.7.13.3"/>
    </reaction>
</comment>
<evidence type="ECO:0000256" key="4">
    <source>
        <dbReference type="PROSITE-ProRule" id="PRU00169"/>
    </source>
</evidence>
<dbReference type="PRINTS" id="PR00344">
    <property type="entry name" value="BCTRLSENSOR"/>
</dbReference>
<name>A0ABT3FWQ6_9BACT</name>
<dbReference type="Pfam" id="PF00512">
    <property type="entry name" value="HisKA"/>
    <property type="match status" value="1"/>
</dbReference>
<dbReference type="PANTHER" id="PTHR43547">
    <property type="entry name" value="TWO-COMPONENT HISTIDINE KINASE"/>
    <property type="match status" value="1"/>
</dbReference>
<evidence type="ECO:0000259" key="7">
    <source>
        <dbReference type="PROSITE" id="PS50110"/>
    </source>
</evidence>
<keyword evidence="3 4" id="KW-0597">Phosphoprotein</keyword>
<feature type="domain" description="PAC" evidence="9">
    <location>
        <begin position="343"/>
        <end position="395"/>
    </location>
</feature>
<proteinExistence type="predicted"/>
<evidence type="ECO:0000313" key="10">
    <source>
        <dbReference type="EMBL" id="MCW1912011.1"/>
    </source>
</evidence>
<dbReference type="SMART" id="SM00448">
    <property type="entry name" value="REC"/>
    <property type="match status" value="1"/>
</dbReference>
<feature type="modified residue" description="4-aspartylphosphate" evidence="4">
    <location>
        <position position="812"/>
    </location>
</feature>
<dbReference type="RefSeq" id="WP_264510008.1">
    <property type="nucleotide sequence ID" value="NZ_JAPDDR010000001.1"/>
</dbReference>
<sequence>MALPLEDEKQDLPANPSTGPPARDLGEEALQILGNIGQGFLTVDPEFRIAYINPRAEEIGGRSRGELAGQPFWDVYPGVAGTDAEGHLRTAMAHRVVRRFEFFHPPWHVWFRSHAMPAMDGGLILFFEDITEQRETDLALRKAERFFTAIAEHSPDCIKILDCEGRIIWMSPKGLALMEIGSLAEIEGRSWIDLWPDGHGRDLARAAFDGALRGESVGFEECCPTLKGHRRWWNVALVSLPESPGDPARMLSISRDVTERRQIEARLRESEERFRNMADHAPVMIWIAGEDGLCSYLSRSWYEFTGLEPTRDKIADWATAVHPDDLPEVEARLLQAHRRRSGAPVEYRARRHDGEYRWLLDAAVLRHGSNGKFAGYIGSMTDITDGKTAESAVRQSEELFRTLANSIPQLAWMAHPDGRIFWFNQRWYDYTGSERGSADAENWRGFHGESDGAAPMEAFDRAIASGSSFQDAFTLRRADGEYLWHLCQVLPIRDDEGQLRLWFGTHTDITEERDAQRRKDQFLATLAHELRNPIAPILTGLEVIRSSSSDASTIAQVAAMMERQAGQMVHLIDDLLDMSRINTGKIVLKRESVELGQVIRSAVEASQPVIQQYNHEFVVREDGARIAVDVDPHRLSQVVSNLLSNAAKYTPPRGRIELAYGLDAASRPYVTVSDNGKGIDPSRREVIFKLFEQEDSARQDGLGIGLTLVQSLVDLHGGTIEVESDGVGKGSRFTVRLPVISLEAPPPDALLPPAPQETTGLKHVLVVDDGKSTADILAMFFELEGREVTVAYDGVEALEAATARMPELILMDLGMPRMDGFEAARRIRLLPGGDRVTMIALSGWGQEKDKLRSHGAGFDDHLIKPVSPADLRALMERLHPRP</sequence>
<evidence type="ECO:0000256" key="2">
    <source>
        <dbReference type="ARBA" id="ARBA00012438"/>
    </source>
</evidence>
<evidence type="ECO:0000256" key="3">
    <source>
        <dbReference type="ARBA" id="ARBA00022553"/>
    </source>
</evidence>
<dbReference type="Proteomes" id="UP001165653">
    <property type="component" value="Unassembled WGS sequence"/>
</dbReference>
<dbReference type="Pfam" id="PF13426">
    <property type="entry name" value="PAS_9"/>
    <property type="match status" value="1"/>
</dbReference>
<dbReference type="SMART" id="SM00086">
    <property type="entry name" value="PAC"/>
    <property type="match status" value="3"/>
</dbReference>
<comment type="caution">
    <text evidence="10">The sequence shown here is derived from an EMBL/GenBank/DDBJ whole genome shotgun (WGS) entry which is preliminary data.</text>
</comment>
<dbReference type="PANTHER" id="PTHR43547:SF2">
    <property type="entry name" value="HYBRID SIGNAL TRANSDUCTION HISTIDINE KINASE C"/>
    <property type="match status" value="1"/>
</dbReference>
<protein>
    <recommendedName>
        <fullName evidence="2">histidine kinase</fullName>
        <ecNumber evidence="2">2.7.13.3</ecNumber>
    </recommendedName>
</protein>
<dbReference type="PROSITE" id="PS50113">
    <property type="entry name" value="PAC"/>
    <property type="match status" value="3"/>
</dbReference>
<feature type="domain" description="Histidine kinase" evidence="6">
    <location>
        <begin position="525"/>
        <end position="741"/>
    </location>
</feature>
<dbReference type="Pfam" id="PF02518">
    <property type="entry name" value="HATPase_c"/>
    <property type="match status" value="1"/>
</dbReference>
<feature type="domain" description="PAS" evidence="8">
    <location>
        <begin position="270"/>
        <end position="340"/>
    </location>
</feature>
<dbReference type="EC" id="2.7.13.3" evidence="2"/>
<accession>A0ABT3FWQ6</accession>
<dbReference type="Gene3D" id="3.40.50.2300">
    <property type="match status" value="1"/>
</dbReference>
<dbReference type="InterPro" id="IPR013656">
    <property type="entry name" value="PAS_4"/>
</dbReference>
<dbReference type="SMART" id="SM00091">
    <property type="entry name" value="PAS"/>
    <property type="match status" value="4"/>
</dbReference>
<evidence type="ECO:0000313" key="11">
    <source>
        <dbReference type="Proteomes" id="UP001165653"/>
    </source>
</evidence>
<dbReference type="InterPro" id="IPR011006">
    <property type="entry name" value="CheY-like_superfamily"/>
</dbReference>
<dbReference type="PROSITE" id="PS50110">
    <property type="entry name" value="RESPONSE_REGULATORY"/>
    <property type="match status" value="1"/>
</dbReference>
<feature type="domain" description="PAS" evidence="8">
    <location>
        <begin position="31"/>
        <end position="70"/>
    </location>
</feature>
<dbReference type="CDD" id="cd00130">
    <property type="entry name" value="PAS"/>
    <property type="match status" value="4"/>
</dbReference>
<feature type="region of interest" description="Disordered" evidence="5">
    <location>
        <begin position="1"/>
        <end position="24"/>
    </location>
</feature>
<dbReference type="InterPro" id="IPR003661">
    <property type="entry name" value="HisK_dim/P_dom"/>
</dbReference>
<feature type="domain" description="Response regulatory" evidence="7">
    <location>
        <begin position="763"/>
        <end position="879"/>
    </location>
</feature>
<dbReference type="Pfam" id="PF08448">
    <property type="entry name" value="PAS_4"/>
    <property type="match status" value="2"/>
</dbReference>
<dbReference type="Pfam" id="PF08447">
    <property type="entry name" value="PAS_3"/>
    <property type="match status" value="1"/>
</dbReference>
<feature type="compositionally biased region" description="Basic and acidic residues" evidence="5">
    <location>
        <begin position="1"/>
        <end position="11"/>
    </location>
</feature>
<dbReference type="SMART" id="SM00387">
    <property type="entry name" value="HATPase_c"/>
    <property type="match status" value="1"/>
</dbReference>
<dbReference type="SUPFAM" id="SSF52172">
    <property type="entry name" value="CheY-like"/>
    <property type="match status" value="1"/>
</dbReference>
<dbReference type="PROSITE" id="PS50112">
    <property type="entry name" value="PAS"/>
    <property type="match status" value="2"/>
</dbReference>
<dbReference type="Gene3D" id="3.30.450.20">
    <property type="entry name" value="PAS domain"/>
    <property type="match status" value="4"/>
</dbReference>
<dbReference type="InterPro" id="IPR001789">
    <property type="entry name" value="Sig_transdc_resp-reg_receiver"/>
</dbReference>
<dbReference type="InterPro" id="IPR000700">
    <property type="entry name" value="PAS-assoc_C"/>
</dbReference>
<dbReference type="SUPFAM" id="SSF55874">
    <property type="entry name" value="ATPase domain of HSP90 chaperone/DNA topoisomerase II/histidine kinase"/>
    <property type="match status" value="1"/>
</dbReference>
<organism evidence="10 11">
    <name type="scientific">Luteolibacter rhizosphaerae</name>
    <dbReference type="NCBI Taxonomy" id="2989719"/>
    <lineage>
        <taxon>Bacteria</taxon>
        <taxon>Pseudomonadati</taxon>
        <taxon>Verrucomicrobiota</taxon>
        <taxon>Verrucomicrobiia</taxon>
        <taxon>Verrucomicrobiales</taxon>
        <taxon>Verrucomicrobiaceae</taxon>
        <taxon>Luteolibacter</taxon>
    </lineage>
</organism>
<dbReference type="SMART" id="SM00388">
    <property type="entry name" value="HisKA"/>
    <property type="match status" value="1"/>
</dbReference>
<dbReference type="InterPro" id="IPR003594">
    <property type="entry name" value="HATPase_dom"/>
</dbReference>
<evidence type="ECO:0000256" key="1">
    <source>
        <dbReference type="ARBA" id="ARBA00000085"/>
    </source>
</evidence>
<dbReference type="PROSITE" id="PS50109">
    <property type="entry name" value="HIS_KIN"/>
    <property type="match status" value="1"/>
</dbReference>
<reference evidence="10" key="1">
    <citation type="submission" date="2022-10" db="EMBL/GenBank/DDBJ databases">
        <title>Luteolibacter sp. GHJ8, whole genome shotgun sequencing project.</title>
        <authorList>
            <person name="Zhao G."/>
            <person name="Shen L."/>
        </authorList>
    </citation>
    <scope>NUCLEOTIDE SEQUENCE</scope>
    <source>
        <strain evidence="10">GHJ8</strain>
    </source>
</reference>
<dbReference type="InterPro" id="IPR036097">
    <property type="entry name" value="HisK_dim/P_sf"/>
</dbReference>
<dbReference type="Pfam" id="PF00072">
    <property type="entry name" value="Response_reg"/>
    <property type="match status" value="1"/>
</dbReference>
<evidence type="ECO:0000259" key="6">
    <source>
        <dbReference type="PROSITE" id="PS50109"/>
    </source>
</evidence>
<dbReference type="SUPFAM" id="SSF47384">
    <property type="entry name" value="Homodimeric domain of signal transducing histidine kinase"/>
    <property type="match status" value="1"/>
</dbReference>
<dbReference type="EMBL" id="JAPDDR010000001">
    <property type="protein sequence ID" value="MCW1912011.1"/>
    <property type="molecule type" value="Genomic_DNA"/>
</dbReference>
<keyword evidence="11" id="KW-1185">Reference proteome</keyword>
<dbReference type="InterPro" id="IPR005467">
    <property type="entry name" value="His_kinase_dom"/>
</dbReference>
<dbReference type="InterPro" id="IPR001610">
    <property type="entry name" value="PAC"/>
</dbReference>
<evidence type="ECO:0000256" key="5">
    <source>
        <dbReference type="SAM" id="MobiDB-lite"/>
    </source>
</evidence>
<dbReference type="NCBIfam" id="TIGR00229">
    <property type="entry name" value="sensory_box"/>
    <property type="match status" value="3"/>
</dbReference>
<gene>
    <name evidence="10" type="ORF">OJ996_00390</name>
</gene>
<dbReference type="CDD" id="cd00082">
    <property type="entry name" value="HisKA"/>
    <property type="match status" value="1"/>
</dbReference>
<dbReference type="InterPro" id="IPR036890">
    <property type="entry name" value="HATPase_C_sf"/>
</dbReference>